<name>A0A383VQQ3_TETOB</name>
<evidence type="ECO:0000313" key="5">
    <source>
        <dbReference type="EMBL" id="SZX74201.1"/>
    </source>
</evidence>
<feature type="region of interest" description="Disordered" evidence="2">
    <location>
        <begin position="1"/>
        <end position="51"/>
    </location>
</feature>
<dbReference type="Proteomes" id="UP000256970">
    <property type="component" value="Unassembled WGS sequence"/>
</dbReference>
<evidence type="ECO:0000313" key="6">
    <source>
        <dbReference type="Proteomes" id="UP000256970"/>
    </source>
</evidence>
<dbReference type="SUPFAM" id="SSF57756">
    <property type="entry name" value="Retrovirus zinc finger-like domains"/>
    <property type="match status" value="1"/>
</dbReference>
<evidence type="ECO:0000313" key="4">
    <source>
        <dbReference type="EMBL" id="SZX67092.1"/>
    </source>
</evidence>
<organism evidence="4 6">
    <name type="scientific">Tetradesmus obliquus</name>
    <name type="common">Green alga</name>
    <name type="synonym">Acutodesmus obliquus</name>
    <dbReference type="NCBI Taxonomy" id="3088"/>
    <lineage>
        <taxon>Eukaryota</taxon>
        <taxon>Viridiplantae</taxon>
        <taxon>Chlorophyta</taxon>
        <taxon>core chlorophytes</taxon>
        <taxon>Chlorophyceae</taxon>
        <taxon>CS clade</taxon>
        <taxon>Sphaeropleales</taxon>
        <taxon>Scenedesmaceae</taxon>
        <taxon>Tetradesmus</taxon>
    </lineage>
</organism>
<keyword evidence="1" id="KW-0863">Zinc-finger</keyword>
<reference evidence="4 6" key="1">
    <citation type="submission" date="2016-10" db="EMBL/GenBank/DDBJ databases">
        <authorList>
            <person name="Cai Z."/>
        </authorList>
    </citation>
    <scope>NUCLEOTIDE SEQUENCE [LARGE SCALE GENOMIC DNA]</scope>
</reference>
<dbReference type="InterPro" id="IPR001878">
    <property type="entry name" value="Znf_CCHC"/>
</dbReference>
<dbReference type="SMART" id="SM00343">
    <property type="entry name" value="ZnF_C2HC"/>
    <property type="match status" value="1"/>
</dbReference>
<dbReference type="Pfam" id="PF00098">
    <property type="entry name" value="zf-CCHC"/>
    <property type="match status" value="1"/>
</dbReference>
<dbReference type="PROSITE" id="PS50158">
    <property type="entry name" value="ZF_CCHC"/>
    <property type="match status" value="1"/>
</dbReference>
<accession>A0A383VQQ3</accession>
<keyword evidence="1" id="KW-0479">Metal-binding</keyword>
<keyword evidence="1" id="KW-0862">Zinc</keyword>
<keyword evidence="6" id="KW-1185">Reference proteome</keyword>
<dbReference type="GO" id="GO:0008270">
    <property type="term" value="F:zinc ion binding"/>
    <property type="evidence" value="ECO:0007669"/>
    <property type="project" value="UniProtKB-KW"/>
</dbReference>
<feature type="domain" description="CCHC-type" evidence="3">
    <location>
        <begin position="271"/>
        <end position="286"/>
    </location>
</feature>
<evidence type="ECO:0000259" key="3">
    <source>
        <dbReference type="PROSITE" id="PS50158"/>
    </source>
</evidence>
<dbReference type="GO" id="GO:0003676">
    <property type="term" value="F:nucleic acid binding"/>
    <property type="evidence" value="ECO:0007669"/>
    <property type="project" value="InterPro"/>
</dbReference>
<feature type="region of interest" description="Disordered" evidence="2">
    <location>
        <begin position="66"/>
        <end position="108"/>
    </location>
</feature>
<gene>
    <name evidence="5" type="ORF">BQ4739_LOCUS14444</name>
    <name evidence="4" type="ORF">BQ4739_LOCUS7514</name>
</gene>
<evidence type="ECO:0000256" key="2">
    <source>
        <dbReference type="SAM" id="MobiDB-lite"/>
    </source>
</evidence>
<dbReference type="AlphaFoldDB" id="A0A383VQQ3"/>
<sequence length="399" mass="39073">MPGHQPAAAVAVPQSPPGGNLNPFAAHTDVTAGFPAHGADNPFTNPAGAQLQQNPTAADIPTAAAAAAGTFPPPPSAAAAADAFPTPPSAAAAADAHHPQPSKATFPGALAPAPAASCASHAQTAAIATAAMLQQMQQYLPNHILADPAFHAALASTANAAAAAAAPAHAPASIQSVPVLQGFPVSTAVAAAAATTPCVLRPPANPNASFFQAGTFCDRRPQRRVRFASPDHYHPYSAADRNNGARRGYSDPGCADGGGPSGVGHTNPIQCYACKGSGHIVRDCPSKGSKPGGKFQVNECGCDGLAVGTRVGGERAAGSDMPAYAHVGDAAPASTAPAANTEDVAGSAAAQVSTSVLPADCIGVAELCDSAVMPPDAAVLPGVVSAAGRVPTTPPACAP</sequence>
<dbReference type="InterPro" id="IPR036875">
    <property type="entry name" value="Znf_CCHC_sf"/>
</dbReference>
<protein>
    <recommendedName>
        <fullName evidence="3">CCHC-type domain-containing protein</fullName>
    </recommendedName>
</protein>
<feature type="compositionally biased region" description="Low complexity" evidence="2">
    <location>
        <begin position="1"/>
        <end position="13"/>
    </location>
</feature>
<dbReference type="EMBL" id="FNXT01001207">
    <property type="protein sequence ID" value="SZX74201.1"/>
    <property type="molecule type" value="Genomic_DNA"/>
</dbReference>
<proteinExistence type="predicted"/>
<evidence type="ECO:0000256" key="1">
    <source>
        <dbReference type="PROSITE-ProRule" id="PRU00047"/>
    </source>
</evidence>
<dbReference type="Gene3D" id="4.10.60.10">
    <property type="entry name" value="Zinc finger, CCHC-type"/>
    <property type="match status" value="1"/>
</dbReference>
<feature type="compositionally biased region" description="Low complexity" evidence="2">
    <location>
        <begin position="77"/>
        <end position="94"/>
    </location>
</feature>
<dbReference type="EMBL" id="FNXT01000769">
    <property type="protein sequence ID" value="SZX67092.1"/>
    <property type="molecule type" value="Genomic_DNA"/>
</dbReference>